<dbReference type="GO" id="GO:0008270">
    <property type="term" value="F:zinc ion binding"/>
    <property type="evidence" value="ECO:0007669"/>
    <property type="project" value="UniProtKB-KW"/>
</dbReference>
<organism evidence="16 17">
    <name type="scientific">Nicotiana tabacum</name>
    <name type="common">Common tobacco</name>
    <dbReference type="NCBI Taxonomy" id="4097"/>
    <lineage>
        <taxon>Eukaryota</taxon>
        <taxon>Viridiplantae</taxon>
        <taxon>Streptophyta</taxon>
        <taxon>Embryophyta</taxon>
        <taxon>Tracheophyta</taxon>
        <taxon>Spermatophyta</taxon>
        <taxon>Magnoliopsida</taxon>
        <taxon>eudicotyledons</taxon>
        <taxon>Gunneridae</taxon>
        <taxon>Pentapetalae</taxon>
        <taxon>asterids</taxon>
        <taxon>lamiids</taxon>
        <taxon>Solanales</taxon>
        <taxon>Solanaceae</taxon>
        <taxon>Nicotianoideae</taxon>
        <taxon>Nicotianeae</taxon>
        <taxon>Nicotiana</taxon>
    </lineage>
</organism>
<evidence type="ECO:0000256" key="7">
    <source>
        <dbReference type="ARBA" id="ARBA00022833"/>
    </source>
</evidence>
<dbReference type="PROSITE" id="PS50280">
    <property type="entry name" value="SET"/>
    <property type="match status" value="1"/>
</dbReference>
<dbReference type="GO" id="GO:0000785">
    <property type="term" value="C:chromatin"/>
    <property type="evidence" value="ECO:0000318"/>
    <property type="project" value="GO_Central"/>
</dbReference>
<proteinExistence type="predicted"/>
<reference evidence="17" key="2">
    <citation type="submission" date="2025-08" db="UniProtKB">
        <authorList>
            <consortium name="RefSeq"/>
        </authorList>
    </citation>
    <scope>IDENTIFICATION</scope>
    <source>
        <tissue evidence="17">Leaf</tissue>
    </source>
</reference>
<dbReference type="EC" id="2.1.1.369" evidence="11"/>
<dbReference type="InterPro" id="IPR001965">
    <property type="entry name" value="Znf_PHD"/>
</dbReference>
<dbReference type="InterPro" id="IPR013083">
    <property type="entry name" value="Znf_RING/FYVE/PHD"/>
</dbReference>
<dbReference type="GO" id="GO:0140953">
    <property type="term" value="F:histone H3K27 monomethyltransferase activity"/>
    <property type="evidence" value="ECO:0007669"/>
    <property type="project" value="UniProtKB-EC"/>
</dbReference>
<evidence type="ECO:0000256" key="9">
    <source>
        <dbReference type="ARBA" id="ARBA00023242"/>
    </source>
</evidence>
<gene>
    <name evidence="17" type="primary">LOC107765939</name>
</gene>
<keyword evidence="7" id="KW-0862">Zinc</keyword>
<keyword evidence="16" id="KW-1185">Reference proteome</keyword>
<keyword evidence="3" id="KW-0808">Transferase</keyword>
<dbReference type="PROSITE" id="PS50016">
    <property type="entry name" value="ZF_PHD_2"/>
    <property type="match status" value="1"/>
</dbReference>
<name>A0A1S3XJN3_TOBAC</name>
<evidence type="ECO:0000256" key="4">
    <source>
        <dbReference type="ARBA" id="ARBA00022691"/>
    </source>
</evidence>
<dbReference type="CDD" id="cd15543">
    <property type="entry name" value="PHD_RSF1"/>
    <property type="match status" value="1"/>
</dbReference>
<dbReference type="GO" id="GO:0004402">
    <property type="term" value="F:histone acetyltransferase activity"/>
    <property type="evidence" value="ECO:0000318"/>
    <property type="project" value="GO_Central"/>
</dbReference>
<dbReference type="RefSeq" id="XP_016440123.1">
    <property type="nucleotide sequence ID" value="XM_016584637.1"/>
</dbReference>
<dbReference type="SMR" id="A0A1S3XJN3"/>
<dbReference type="PROSITE" id="PS01359">
    <property type="entry name" value="ZF_PHD_1"/>
    <property type="match status" value="1"/>
</dbReference>
<keyword evidence="2" id="KW-0489">Methyltransferase</keyword>
<dbReference type="GO" id="GO:0006357">
    <property type="term" value="P:regulation of transcription by RNA polymerase II"/>
    <property type="evidence" value="ECO:0000318"/>
    <property type="project" value="GO_Central"/>
</dbReference>
<feature type="compositionally biased region" description="Low complexity" evidence="13">
    <location>
        <begin position="1"/>
        <end position="15"/>
    </location>
</feature>
<evidence type="ECO:0000259" key="15">
    <source>
        <dbReference type="PROSITE" id="PS50280"/>
    </source>
</evidence>
<dbReference type="Pfam" id="PF00856">
    <property type="entry name" value="SET"/>
    <property type="match status" value="1"/>
</dbReference>
<dbReference type="OrthoDB" id="1222541at2759"/>
<keyword evidence="5" id="KW-0479">Metal-binding</keyword>
<evidence type="ECO:0000256" key="1">
    <source>
        <dbReference type="ARBA" id="ARBA00004123"/>
    </source>
</evidence>
<dbReference type="GO" id="GO:0005634">
    <property type="term" value="C:nucleus"/>
    <property type="evidence" value="ECO:0000318"/>
    <property type="project" value="GO_Central"/>
</dbReference>
<accession>A0A1S3XJN3</accession>
<evidence type="ECO:0000256" key="5">
    <source>
        <dbReference type="ARBA" id="ARBA00022723"/>
    </source>
</evidence>
<dbReference type="STRING" id="4097.A0A1S3XJN3"/>
<sequence length="396" mass="45236">MAPPSSASPVALPRPIAQRKVRPSADSSESYRRRRRPRPRLSVSPPPKKFRSMEEIMRVAKRVELPPDDDSEDDGNDGEDVVCEQCGSGERPEELLLCDKCNKGFHMLCLRPIVVRVPIGPWHCPHCSGDQNRTIKSFSQKKIVDFFGIQKGSEVMVKCTSAQDSRKRRRRCSLVFHKRRRRILPFTPTEDPRRRLVQMTSLASALTALNMEFSDELTYMPDMAPRSANCAKFESGGMQVLSKEDTETLEQCRAMCKRGEWPPIMVVFDSREGYTVEADGPIKDLTIIAEYTGDVDYIRNRQEDDCDSMMTLLLASDPSRSLVICPDKRGNITRFINGINNHTPEGKKKQNLKCVRYNVNGECRVLLVAVRDIAKGERLYYDYNGYEHEYPTHHFV</sequence>
<dbReference type="GO" id="GO:0051726">
    <property type="term" value="P:regulation of cell cycle"/>
    <property type="evidence" value="ECO:0007669"/>
    <property type="project" value="UniProtKB-ARBA"/>
</dbReference>
<evidence type="ECO:0000256" key="11">
    <source>
        <dbReference type="ARBA" id="ARBA00066815"/>
    </source>
</evidence>
<dbReference type="InterPro" id="IPR001214">
    <property type="entry name" value="SET_dom"/>
</dbReference>
<dbReference type="Pfam" id="PF00628">
    <property type="entry name" value="PHD"/>
    <property type="match status" value="1"/>
</dbReference>
<dbReference type="RefSeq" id="XP_016440123.1">
    <property type="nucleotide sequence ID" value="XM_016584637.2"/>
</dbReference>
<dbReference type="PaxDb" id="4097-A0A1S3XJN3"/>
<keyword evidence="9" id="KW-0539">Nucleus</keyword>
<dbReference type="GO" id="GO:0003682">
    <property type="term" value="F:chromatin binding"/>
    <property type="evidence" value="ECO:0000318"/>
    <property type="project" value="GO_Central"/>
</dbReference>
<dbReference type="InterPro" id="IPR019787">
    <property type="entry name" value="Znf_PHD-finger"/>
</dbReference>
<dbReference type="FunFam" id="2.170.270.10:FF:000038">
    <property type="entry name" value="Histone-lysine N-methyltransferase ATXR5"/>
    <property type="match status" value="1"/>
</dbReference>
<dbReference type="PANTHER" id="PTHR48458">
    <property type="entry name" value="SET DOMAIN-CONTAINING PROTEIN"/>
    <property type="match status" value="1"/>
</dbReference>
<keyword evidence="6 12" id="KW-0863">Zinc-finger</keyword>
<dbReference type="Gene3D" id="2.170.270.10">
    <property type="entry name" value="SET domain"/>
    <property type="match status" value="1"/>
</dbReference>
<evidence type="ECO:0000256" key="10">
    <source>
        <dbReference type="ARBA" id="ARBA00052048"/>
    </source>
</evidence>
<dbReference type="SUPFAM" id="SSF82199">
    <property type="entry name" value="SET domain"/>
    <property type="match status" value="1"/>
</dbReference>
<evidence type="ECO:0000256" key="8">
    <source>
        <dbReference type="ARBA" id="ARBA00022853"/>
    </source>
</evidence>
<dbReference type="OMA" id="MYKRGEC"/>
<evidence type="ECO:0000313" key="16">
    <source>
        <dbReference type="Proteomes" id="UP000790787"/>
    </source>
</evidence>
<feature type="region of interest" description="Disordered" evidence="13">
    <location>
        <begin position="1"/>
        <end position="54"/>
    </location>
</feature>
<comment type="subcellular location">
    <subcellularLocation>
        <location evidence="1">Nucleus</location>
    </subcellularLocation>
</comment>
<dbReference type="InterPro" id="IPR053114">
    <property type="entry name" value="ATXR5/ATXR6"/>
</dbReference>
<dbReference type="Proteomes" id="UP000790787">
    <property type="component" value="Chromosome 11"/>
</dbReference>
<dbReference type="GO" id="GO:0032259">
    <property type="term" value="P:methylation"/>
    <property type="evidence" value="ECO:0007669"/>
    <property type="project" value="UniProtKB-KW"/>
</dbReference>
<evidence type="ECO:0000256" key="3">
    <source>
        <dbReference type="ARBA" id="ARBA00022679"/>
    </source>
</evidence>
<dbReference type="SMART" id="SM00249">
    <property type="entry name" value="PHD"/>
    <property type="match status" value="1"/>
</dbReference>
<dbReference type="PANTHER" id="PTHR48458:SF1">
    <property type="entry name" value="SET DOMAIN-CONTAINING PROTEIN"/>
    <property type="match status" value="1"/>
</dbReference>
<dbReference type="InterPro" id="IPR011011">
    <property type="entry name" value="Znf_FYVE_PHD"/>
</dbReference>
<dbReference type="CDD" id="cd10539">
    <property type="entry name" value="SET_ATXR5_6-like"/>
    <property type="match status" value="1"/>
</dbReference>
<protein>
    <recommendedName>
        <fullName evidence="11">[histone H3]-lysine(27) N-methyltransferase</fullName>
        <ecNumber evidence="11">2.1.1.369</ecNumber>
    </recommendedName>
</protein>
<reference evidence="16" key="1">
    <citation type="journal article" date="2014" name="Nat. Commun.">
        <title>The tobacco genome sequence and its comparison with those of tomato and potato.</title>
        <authorList>
            <person name="Sierro N."/>
            <person name="Battey J.N."/>
            <person name="Ouadi S."/>
            <person name="Bakaher N."/>
            <person name="Bovet L."/>
            <person name="Willig A."/>
            <person name="Goepfert S."/>
            <person name="Peitsch M.C."/>
            <person name="Ivanov N.V."/>
        </authorList>
    </citation>
    <scope>NUCLEOTIDE SEQUENCE [LARGE SCALE GENOMIC DNA]</scope>
</reference>
<evidence type="ECO:0000256" key="2">
    <source>
        <dbReference type="ARBA" id="ARBA00022603"/>
    </source>
</evidence>
<evidence type="ECO:0000256" key="13">
    <source>
        <dbReference type="SAM" id="MobiDB-lite"/>
    </source>
</evidence>
<dbReference type="AlphaFoldDB" id="A0A1S3XJN3"/>
<dbReference type="SUPFAM" id="SSF57903">
    <property type="entry name" value="FYVE/PHD zinc finger"/>
    <property type="match status" value="1"/>
</dbReference>
<dbReference type="KEGG" id="nta:107765939"/>
<evidence type="ECO:0000256" key="12">
    <source>
        <dbReference type="PROSITE-ProRule" id="PRU00146"/>
    </source>
</evidence>
<dbReference type="Gene3D" id="3.30.40.10">
    <property type="entry name" value="Zinc/RING finger domain, C3HC4 (zinc finger)"/>
    <property type="match status" value="1"/>
</dbReference>
<dbReference type="GeneID" id="107765939"/>
<dbReference type="GO" id="GO:0003712">
    <property type="term" value="F:transcription coregulator activity"/>
    <property type="evidence" value="ECO:0000318"/>
    <property type="project" value="GO_Central"/>
</dbReference>
<evidence type="ECO:0000259" key="14">
    <source>
        <dbReference type="PROSITE" id="PS50016"/>
    </source>
</evidence>
<evidence type="ECO:0000313" key="17">
    <source>
        <dbReference type="RefSeq" id="XP_016440123.1"/>
    </source>
</evidence>
<keyword evidence="4" id="KW-0949">S-adenosyl-L-methionine</keyword>
<comment type="catalytic activity">
    <reaction evidence="10">
        <text>L-lysyl(27)-[histone H3] + S-adenosyl-L-methionine = N(6)-methyl-L-lysyl(27)-[histone H3] + S-adenosyl-L-homocysteine + H(+)</text>
        <dbReference type="Rhea" id="RHEA:60296"/>
        <dbReference type="Rhea" id="RHEA-COMP:15544"/>
        <dbReference type="Rhea" id="RHEA-COMP:15548"/>
        <dbReference type="ChEBI" id="CHEBI:15378"/>
        <dbReference type="ChEBI" id="CHEBI:29969"/>
        <dbReference type="ChEBI" id="CHEBI:57856"/>
        <dbReference type="ChEBI" id="CHEBI:59789"/>
        <dbReference type="ChEBI" id="CHEBI:61929"/>
        <dbReference type="EC" id="2.1.1.369"/>
    </reaction>
</comment>
<dbReference type="InterPro" id="IPR019786">
    <property type="entry name" value="Zinc_finger_PHD-type_CS"/>
</dbReference>
<feature type="domain" description="PHD-type" evidence="14">
    <location>
        <begin position="80"/>
        <end position="130"/>
    </location>
</feature>
<dbReference type="GO" id="GO:0006275">
    <property type="term" value="P:regulation of DNA replication"/>
    <property type="evidence" value="ECO:0007669"/>
    <property type="project" value="UniProtKB-ARBA"/>
</dbReference>
<dbReference type="InterPro" id="IPR046341">
    <property type="entry name" value="SET_dom_sf"/>
</dbReference>
<feature type="domain" description="SET" evidence="15">
    <location>
        <begin position="262"/>
        <end position="384"/>
    </location>
</feature>
<evidence type="ECO:0000256" key="6">
    <source>
        <dbReference type="ARBA" id="ARBA00022771"/>
    </source>
</evidence>
<keyword evidence="8" id="KW-0156">Chromatin regulator</keyword>